<dbReference type="InParanoid" id="A0A3N1GAJ5"/>
<keyword evidence="2" id="KW-0489">Methyltransferase</keyword>
<dbReference type="AlphaFoldDB" id="A0A3N1GAJ5"/>
<organism evidence="2 3">
    <name type="scientific">Pseudokineococcus lusitanus</name>
    <dbReference type="NCBI Taxonomy" id="763993"/>
    <lineage>
        <taxon>Bacteria</taxon>
        <taxon>Bacillati</taxon>
        <taxon>Actinomycetota</taxon>
        <taxon>Actinomycetes</taxon>
        <taxon>Kineosporiales</taxon>
        <taxon>Kineosporiaceae</taxon>
        <taxon>Pseudokineococcus</taxon>
    </lineage>
</organism>
<dbReference type="RefSeq" id="WP_199720253.1">
    <property type="nucleotide sequence ID" value="NZ_RJKN01000007.1"/>
</dbReference>
<gene>
    <name evidence="2" type="ORF">EDC03_2722</name>
</gene>
<accession>A0A3N1GAJ5</accession>
<feature type="domain" description="Methyltransferase type 11" evidence="1">
    <location>
        <begin position="112"/>
        <end position="172"/>
    </location>
</feature>
<dbReference type="InterPro" id="IPR013216">
    <property type="entry name" value="Methyltransf_11"/>
</dbReference>
<evidence type="ECO:0000313" key="2">
    <source>
        <dbReference type="EMBL" id="ROP27198.1"/>
    </source>
</evidence>
<dbReference type="GO" id="GO:0032259">
    <property type="term" value="P:methylation"/>
    <property type="evidence" value="ECO:0007669"/>
    <property type="project" value="UniProtKB-KW"/>
</dbReference>
<evidence type="ECO:0000259" key="1">
    <source>
        <dbReference type="Pfam" id="PF08241"/>
    </source>
</evidence>
<dbReference type="Gene3D" id="3.40.50.150">
    <property type="entry name" value="Vaccinia Virus protein VP39"/>
    <property type="match status" value="1"/>
</dbReference>
<proteinExistence type="predicted"/>
<name>A0A3N1GAJ5_9ACTN</name>
<evidence type="ECO:0000313" key="3">
    <source>
        <dbReference type="Proteomes" id="UP000276232"/>
    </source>
</evidence>
<dbReference type="GO" id="GO:0008757">
    <property type="term" value="F:S-adenosylmethionine-dependent methyltransferase activity"/>
    <property type="evidence" value="ECO:0007669"/>
    <property type="project" value="InterPro"/>
</dbReference>
<protein>
    <submittedName>
        <fullName evidence="2">Methyltransferase family protein</fullName>
    </submittedName>
</protein>
<reference evidence="2 3" key="1">
    <citation type="journal article" date="2015" name="Stand. Genomic Sci.">
        <title>Genomic Encyclopedia of Bacterial and Archaeal Type Strains, Phase III: the genomes of soil and plant-associated and newly described type strains.</title>
        <authorList>
            <person name="Whitman W.B."/>
            <person name="Woyke T."/>
            <person name="Klenk H.P."/>
            <person name="Zhou Y."/>
            <person name="Lilburn T.G."/>
            <person name="Beck B.J."/>
            <person name="De Vos P."/>
            <person name="Vandamme P."/>
            <person name="Eisen J.A."/>
            <person name="Garrity G."/>
            <person name="Hugenholtz P."/>
            <person name="Kyrpides N.C."/>
        </authorList>
    </citation>
    <scope>NUCLEOTIDE SEQUENCE [LARGE SCALE GENOMIC DNA]</scope>
    <source>
        <strain evidence="2 3">CECT 7306</strain>
    </source>
</reference>
<keyword evidence="3" id="KW-1185">Reference proteome</keyword>
<keyword evidence="2" id="KW-0808">Transferase</keyword>
<sequence length="236" mass="25153">MSGFGDYLVSSRDLEEYRAMLALDDADLAGSVLDCPGGGASFTASACALGADARAVDPVYAVSADELEARLGAELERGRAWAAGRADAYVWDLHGDPDALTRRRAASAARFVAHRRAEPGRYVAASLPHLPFAAASADLVVSSHLLFTYADRLDRAAHLAALLEMARVARREVRVYPLVDVAGRPLDELLARLRRDLAARGLATEVREVAHEFQRGARHLLAVDATGPAAEVGAPT</sequence>
<dbReference type="Pfam" id="PF08241">
    <property type="entry name" value="Methyltransf_11"/>
    <property type="match status" value="1"/>
</dbReference>
<dbReference type="EMBL" id="RJKN01000007">
    <property type="protein sequence ID" value="ROP27198.1"/>
    <property type="molecule type" value="Genomic_DNA"/>
</dbReference>
<comment type="caution">
    <text evidence="2">The sequence shown here is derived from an EMBL/GenBank/DDBJ whole genome shotgun (WGS) entry which is preliminary data.</text>
</comment>
<dbReference type="Proteomes" id="UP000276232">
    <property type="component" value="Unassembled WGS sequence"/>
</dbReference>
<dbReference type="InterPro" id="IPR029063">
    <property type="entry name" value="SAM-dependent_MTases_sf"/>
</dbReference>